<feature type="domain" description="LysM" evidence="2">
    <location>
        <begin position="27"/>
        <end position="81"/>
    </location>
</feature>
<dbReference type="Gene3D" id="3.10.350.10">
    <property type="entry name" value="LysM domain"/>
    <property type="match status" value="4"/>
</dbReference>
<dbReference type="Pfam" id="PF01476">
    <property type="entry name" value="LysM"/>
    <property type="match status" value="4"/>
</dbReference>
<dbReference type="InterPro" id="IPR018392">
    <property type="entry name" value="LysM"/>
</dbReference>
<dbReference type="Proteomes" id="UP001209570">
    <property type="component" value="Unassembled WGS sequence"/>
</dbReference>
<name>A0AAD5MJC3_PYTIN</name>
<dbReference type="PANTHER" id="PTHR33734">
    <property type="entry name" value="LYSM DOMAIN-CONTAINING GPI-ANCHORED PROTEIN 2"/>
    <property type="match status" value="1"/>
</dbReference>
<feature type="compositionally biased region" description="Polar residues" evidence="1">
    <location>
        <begin position="1"/>
        <end position="11"/>
    </location>
</feature>
<dbReference type="InterPro" id="IPR036779">
    <property type="entry name" value="LysM_dom_sf"/>
</dbReference>
<dbReference type="AlphaFoldDB" id="A0AAD5MJC3"/>
<dbReference type="SMART" id="SM00257">
    <property type="entry name" value="LysM"/>
    <property type="match status" value="4"/>
</dbReference>
<keyword evidence="4" id="KW-1185">Reference proteome</keyword>
<gene>
    <name evidence="3" type="ORF">P43SY_005813</name>
</gene>
<evidence type="ECO:0000313" key="3">
    <source>
        <dbReference type="EMBL" id="KAJ0409919.1"/>
    </source>
</evidence>
<evidence type="ECO:0000256" key="1">
    <source>
        <dbReference type="SAM" id="MobiDB-lite"/>
    </source>
</evidence>
<dbReference type="SUPFAM" id="SSF54106">
    <property type="entry name" value="LysM domain"/>
    <property type="match status" value="4"/>
</dbReference>
<evidence type="ECO:0000259" key="2">
    <source>
        <dbReference type="PROSITE" id="PS51782"/>
    </source>
</evidence>
<sequence length="329" mass="37278">MYGTYATSSASAHDAPPARALSEPSPFRYIVQDGDTLESIADKLNTTEKRLLKLNPMLVHSSSSSSKKHRVKLYAGQQLVVEEARQVSLPPPPECVDNGWGEMHVVRSGETLKAIAALYNTTEQYIRQDNRQYFPAGERGILFPGQMLHIRRVNIGQLETEGEDVTGSGPSVASTKYTTHRVTKRDTFESICMQYGLTYQRLLQINRGRFPIGARAELVVGEQLIVPDLDAAKRDAERRNIAEVKLTKQIHIVEAGETPHEIAERYRMTYEELREWNRAYFPKGYRGEIHPGHKLVVKRLDVDDYERIDDGFGGRETRSEWTRTTAMTA</sequence>
<dbReference type="PROSITE" id="PS51782">
    <property type="entry name" value="LYSM"/>
    <property type="match status" value="4"/>
</dbReference>
<organism evidence="3 4">
    <name type="scientific">Pythium insidiosum</name>
    <name type="common">Pythiosis disease agent</name>
    <dbReference type="NCBI Taxonomy" id="114742"/>
    <lineage>
        <taxon>Eukaryota</taxon>
        <taxon>Sar</taxon>
        <taxon>Stramenopiles</taxon>
        <taxon>Oomycota</taxon>
        <taxon>Peronosporomycetes</taxon>
        <taxon>Pythiales</taxon>
        <taxon>Pythiaceae</taxon>
        <taxon>Pythium</taxon>
    </lineage>
</organism>
<dbReference type="PANTHER" id="PTHR33734:SF22">
    <property type="entry name" value="MEMBRANE-BOUND LYTIC MUREIN TRANSGLYCOSYLASE D"/>
    <property type="match status" value="1"/>
</dbReference>
<feature type="region of interest" description="Disordered" evidence="1">
    <location>
        <begin position="1"/>
        <end position="24"/>
    </location>
</feature>
<proteinExistence type="predicted"/>
<feature type="domain" description="LysM" evidence="2">
    <location>
        <begin position="178"/>
        <end position="226"/>
    </location>
</feature>
<dbReference type="CDD" id="cd00118">
    <property type="entry name" value="LysM"/>
    <property type="match status" value="4"/>
</dbReference>
<feature type="domain" description="LysM" evidence="2">
    <location>
        <begin position="102"/>
        <end position="150"/>
    </location>
</feature>
<accession>A0AAD5MJC3</accession>
<reference evidence="3" key="1">
    <citation type="submission" date="2021-12" db="EMBL/GenBank/DDBJ databases">
        <title>Prjna785345.</title>
        <authorList>
            <person name="Rujirawat T."/>
            <person name="Krajaejun T."/>
        </authorList>
    </citation>
    <scope>NUCLEOTIDE SEQUENCE</scope>
    <source>
        <strain evidence="3">Pi057C3</strain>
    </source>
</reference>
<comment type="caution">
    <text evidence="3">The sequence shown here is derived from an EMBL/GenBank/DDBJ whole genome shotgun (WGS) entry which is preliminary data.</text>
</comment>
<dbReference type="EMBL" id="JAKCXM010000002">
    <property type="protein sequence ID" value="KAJ0409919.1"/>
    <property type="molecule type" value="Genomic_DNA"/>
</dbReference>
<evidence type="ECO:0000313" key="4">
    <source>
        <dbReference type="Proteomes" id="UP001209570"/>
    </source>
</evidence>
<protein>
    <recommendedName>
        <fullName evidence="2">LysM domain-containing protein</fullName>
    </recommendedName>
</protein>
<feature type="domain" description="LysM" evidence="2">
    <location>
        <begin position="249"/>
        <end position="297"/>
    </location>
</feature>